<dbReference type="Proteomes" id="UP001156682">
    <property type="component" value="Unassembled WGS sequence"/>
</dbReference>
<reference evidence="2" key="1">
    <citation type="journal article" date="2019" name="Int. J. Syst. Evol. Microbiol.">
        <title>The Global Catalogue of Microorganisms (GCM) 10K type strain sequencing project: providing services to taxonomists for standard genome sequencing and annotation.</title>
        <authorList>
            <consortium name="The Broad Institute Genomics Platform"/>
            <consortium name="The Broad Institute Genome Sequencing Center for Infectious Disease"/>
            <person name="Wu L."/>
            <person name="Ma J."/>
        </authorList>
    </citation>
    <scope>NUCLEOTIDE SEQUENCE [LARGE SCALE GENOMIC DNA]</scope>
    <source>
        <strain evidence="2">NBRC 100033</strain>
    </source>
</reference>
<keyword evidence="2" id="KW-1185">Reference proteome</keyword>
<dbReference type="InterPro" id="IPR011250">
    <property type="entry name" value="OMP/PagP_B-barrel"/>
</dbReference>
<evidence type="ECO:0008006" key="3">
    <source>
        <dbReference type="Google" id="ProtNLM"/>
    </source>
</evidence>
<sequence length="203" mass="22178">MLKKLISPFIIALIILPVTGHADLLVGINVGKSLSAEMELDGSRSSMLTADTDNTSFSAYIGSKSHKNNRISIGFESISIDLKDYSDKPTATGVRFDVDFVYTEQKVKPYWGIGFGVYSLKDSPVLVGTTGEGDSQKGFSFQAKAGTKIELVKKIEFDLSLQYQTFVWQDVEITTPGGIIPRKETYSLSNDQLTIGAGIAFIF</sequence>
<accession>A0ABQ5ZSS9</accession>
<comment type="caution">
    <text evidence="1">The sequence shown here is derived from an EMBL/GenBank/DDBJ whole genome shotgun (WGS) entry which is preliminary data.</text>
</comment>
<protein>
    <recommendedName>
        <fullName evidence="3">Outer membrane protein beta-barrel domain-containing protein</fullName>
    </recommendedName>
</protein>
<evidence type="ECO:0000313" key="1">
    <source>
        <dbReference type="EMBL" id="GLR63189.1"/>
    </source>
</evidence>
<dbReference type="EMBL" id="BSOR01000011">
    <property type="protein sequence ID" value="GLR63189.1"/>
    <property type="molecule type" value="Genomic_DNA"/>
</dbReference>
<organism evidence="1 2">
    <name type="scientific">Marinospirillum insulare</name>
    <dbReference type="NCBI Taxonomy" id="217169"/>
    <lineage>
        <taxon>Bacteria</taxon>
        <taxon>Pseudomonadati</taxon>
        <taxon>Pseudomonadota</taxon>
        <taxon>Gammaproteobacteria</taxon>
        <taxon>Oceanospirillales</taxon>
        <taxon>Oceanospirillaceae</taxon>
        <taxon>Marinospirillum</taxon>
    </lineage>
</organism>
<proteinExistence type="predicted"/>
<dbReference type="SUPFAM" id="SSF56925">
    <property type="entry name" value="OMPA-like"/>
    <property type="match status" value="1"/>
</dbReference>
<evidence type="ECO:0000313" key="2">
    <source>
        <dbReference type="Proteomes" id="UP001156682"/>
    </source>
</evidence>
<name>A0ABQ5ZSS9_9GAMM</name>
<dbReference type="RefSeq" id="WP_027850295.1">
    <property type="nucleotide sequence ID" value="NZ_BSOR01000011.1"/>
</dbReference>
<dbReference type="Gene3D" id="2.40.160.20">
    <property type="match status" value="1"/>
</dbReference>
<gene>
    <name evidence="1" type="ORF">GCM10007878_06240</name>
</gene>